<comment type="caution">
    <text evidence="12">The sequence shown here is derived from an EMBL/GenBank/DDBJ whole genome shotgun (WGS) entry which is preliminary data.</text>
</comment>
<protein>
    <recommendedName>
        <fullName evidence="3">Type II secretion system protein N</fullName>
    </recommendedName>
    <alternativeName>
        <fullName evidence="10">General secretion pathway protein N</fullName>
    </alternativeName>
</protein>
<proteinExistence type="inferred from homology"/>
<keyword evidence="9 11" id="KW-0472">Membrane</keyword>
<comment type="similarity">
    <text evidence="2">Belongs to the GSP N family.</text>
</comment>
<keyword evidence="13" id="KW-1185">Reference proteome</keyword>
<dbReference type="Pfam" id="PF01203">
    <property type="entry name" value="T2SSN"/>
    <property type="match status" value="1"/>
</dbReference>
<evidence type="ECO:0000256" key="11">
    <source>
        <dbReference type="SAM" id="Phobius"/>
    </source>
</evidence>
<evidence type="ECO:0000256" key="10">
    <source>
        <dbReference type="ARBA" id="ARBA00030772"/>
    </source>
</evidence>
<dbReference type="InterPro" id="IPR022792">
    <property type="entry name" value="T2SS_protein-GspN"/>
</dbReference>
<evidence type="ECO:0000256" key="8">
    <source>
        <dbReference type="ARBA" id="ARBA00022927"/>
    </source>
</evidence>
<evidence type="ECO:0000256" key="9">
    <source>
        <dbReference type="ARBA" id="ARBA00023136"/>
    </source>
</evidence>
<evidence type="ECO:0000256" key="2">
    <source>
        <dbReference type="ARBA" id="ARBA00007208"/>
    </source>
</evidence>
<feature type="transmembrane region" description="Helical" evidence="11">
    <location>
        <begin position="15"/>
        <end position="35"/>
    </location>
</feature>
<evidence type="ECO:0000313" key="13">
    <source>
        <dbReference type="Proteomes" id="UP001365846"/>
    </source>
</evidence>
<keyword evidence="4" id="KW-0813">Transport</keyword>
<keyword evidence="6" id="KW-0997">Cell inner membrane</keyword>
<evidence type="ECO:0000256" key="1">
    <source>
        <dbReference type="ARBA" id="ARBA00004533"/>
    </source>
</evidence>
<comment type="subcellular location">
    <subcellularLocation>
        <location evidence="1">Cell inner membrane</location>
    </subcellularLocation>
</comment>
<gene>
    <name evidence="12" type="primary">gspN</name>
    <name evidence="12" type="ORF">WKW77_22760</name>
</gene>
<dbReference type="RefSeq" id="WP_340359146.1">
    <property type="nucleotide sequence ID" value="NZ_JBBKZU010000010.1"/>
</dbReference>
<evidence type="ECO:0000256" key="3">
    <source>
        <dbReference type="ARBA" id="ARBA00021563"/>
    </source>
</evidence>
<organism evidence="12 13">
    <name type="scientific">Variovorax ureilyticus</name>
    <dbReference type="NCBI Taxonomy" id="1836198"/>
    <lineage>
        <taxon>Bacteria</taxon>
        <taxon>Pseudomonadati</taxon>
        <taxon>Pseudomonadota</taxon>
        <taxon>Betaproteobacteria</taxon>
        <taxon>Burkholderiales</taxon>
        <taxon>Comamonadaceae</taxon>
        <taxon>Variovorax</taxon>
    </lineage>
</organism>
<name>A0ABU8VKC7_9BURK</name>
<evidence type="ECO:0000256" key="6">
    <source>
        <dbReference type="ARBA" id="ARBA00022519"/>
    </source>
</evidence>
<accession>A0ABU8VKC7</accession>
<dbReference type="EMBL" id="JBBKZU010000010">
    <property type="protein sequence ID" value="MEJ8813926.1"/>
    <property type="molecule type" value="Genomic_DNA"/>
</dbReference>
<evidence type="ECO:0000256" key="7">
    <source>
        <dbReference type="ARBA" id="ARBA00022692"/>
    </source>
</evidence>
<dbReference type="Proteomes" id="UP001365846">
    <property type="component" value="Unassembled WGS sequence"/>
</dbReference>
<reference evidence="12 13" key="1">
    <citation type="submission" date="2024-03" db="EMBL/GenBank/DDBJ databases">
        <title>Novel species of the genus Variovorax.</title>
        <authorList>
            <person name="Liu Q."/>
            <person name="Xin Y.-H."/>
        </authorList>
    </citation>
    <scope>NUCLEOTIDE SEQUENCE [LARGE SCALE GENOMIC DNA]</scope>
    <source>
        <strain evidence="12 13">KACC 18899</strain>
    </source>
</reference>
<keyword evidence="8" id="KW-0653">Protein transport</keyword>
<sequence>MAARRLAPNFDGASGWRWAALGGLVGVAFALAFFAPARWLAAGLSQWSNGHLKLVNARGTVWTGTAGLVFSSGAGGAEAISLPGTLGWTLRPRWDGVTAALDIPCCAAKPLEFSARPRPGGLELAWRDGQSRWPAALLTGFGAPWNTLKLDGTMDVSMQAFSLRWNGPQLALAGRAVLDATDISSSLSTLKPMGSYRVALEGGPSPSLLLTTREGSGLQLSGSGRWNGSALHFDGEASAAPGREDALSNLLNIIGRREGARSLITLG</sequence>
<evidence type="ECO:0000256" key="4">
    <source>
        <dbReference type="ARBA" id="ARBA00022448"/>
    </source>
</evidence>
<keyword evidence="11" id="KW-1133">Transmembrane helix</keyword>
<keyword evidence="5" id="KW-1003">Cell membrane</keyword>
<keyword evidence="7 11" id="KW-0812">Transmembrane</keyword>
<evidence type="ECO:0000313" key="12">
    <source>
        <dbReference type="EMBL" id="MEJ8813926.1"/>
    </source>
</evidence>
<evidence type="ECO:0000256" key="5">
    <source>
        <dbReference type="ARBA" id="ARBA00022475"/>
    </source>
</evidence>